<proteinExistence type="predicted"/>
<evidence type="ECO:0000313" key="1">
    <source>
        <dbReference type="EMBL" id="KAG5296458.1"/>
    </source>
</evidence>
<accession>A0A8H7YVQ0</accession>
<dbReference type="VEuPathDB" id="FungiDB:I7I52_07150"/>
<dbReference type="EMBL" id="JAEVHI010000003">
    <property type="protein sequence ID" value="KAG5296458.1"/>
    <property type="molecule type" value="Genomic_DNA"/>
</dbReference>
<evidence type="ECO:0000313" key="2">
    <source>
        <dbReference type="Proteomes" id="UP000670092"/>
    </source>
</evidence>
<organism evidence="1 2">
    <name type="scientific">Ajellomyces capsulatus</name>
    <name type="common">Darling's disease fungus</name>
    <name type="synonym">Histoplasma capsulatum</name>
    <dbReference type="NCBI Taxonomy" id="5037"/>
    <lineage>
        <taxon>Eukaryota</taxon>
        <taxon>Fungi</taxon>
        <taxon>Dikarya</taxon>
        <taxon>Ascomycota</taxon>
        <taxon>Pezizomycotina</taxon>
        <taxon>Eurotiomycetes</taxon>
        <taxon>Eurotiomycetidae</taxon>
        <taxon>Onygenales</taxon>
        <taxon>Ajellomycetaceae</taxon>
        <taxon>Histoplasma</taxon>
    </lineage>
</organism>
<comment type="caution">
    <text evidence="1">The sequence shown here is derived from an EMBL/GenBank/DDBJ whole genome shotgun (WGS) entry which is preliminary data.</text>
</comment>
<protein>
    <submittedName>
        <fullName evidence="1">Uncharacterized protein</fullName>
    </submittedName>
</protein>
<name>A0A8H7YVQ0_AJECA</name>
<dbReference type="Proteomes" id="UP000670092">
    <property type="component" value="Unassembled WGS sequence"/>
</dbReference>
<dbReference type="AlphaFoldDB" id="A0A8H7YVQ0"/>
<reference evidence="1 2" key="1">
    <citation type="submission" date="2021-01" db="EMBL/GenBank/DDBJ databases">
        <title>Chromosome-level genome assembly of a human fungal pathogen reveals clustering of transcriptionally co-regulated genes.</title>
        <authorList>
            <person name="Voorhies M."/>
            <person name="Cohen S."/>
            <person name="Shea T.P."/>
            <person name="Petrus S."/>
            <person name="Munoz J.F."/>
            <person name="Poplawski S."/>
            <person name="Goldman W.E."/>
            <person name="Michael T."/>
            <person name="Cuomo C.A."/>
            <person name="Sil A."/>
            <person name="Beyhan S."/>
        </authorList>
    </citation>
    <scope>NUCLEOTIDE SEQUENCE [LARGE SCALE GENOMIC DNA]</scope>
    <source>
        <strain evidence="1 2">G184AR</strain>
    </source>
</reference>
<dbReference type="OrthoDB" id="4183744at2759"/>
<gene>
    <name evidence="1" type="ORF">I7I52_07150</name>
</gene>
<sequence length="87" mass="9581">MDVKLDNNNDNCLRYYPIYAICHSSSVTRLPSDSIFSAFRTIRRQASTAALSSCNRLISVILSESLPSGGVFSIFLMFCCVPTPLSP</sequence>